<dbReference type="Pfam" id="PF00551">
    <property type="entry name" value="Formyl_trans_N"/>
    <property type="match status" value="1"/>
</dbReference>
<feature type="binding site" evidence="6">
    <location>
        <position position="110"/>
    </location>
    <ligand>
        <name>(6R)-10-formyltetrahydrofolate</name>
        <dbReference type="ChEBI" id="CHEBI:195366"/>
    </ligand>
</feature>
<dbReference type="NCBIfam" id="TIGR00639">
    <property type="entry name" value="PurN"/>
    <property type="match status" value="1"/>
</dbReference>
<dbReference type="Gene3D" id="3.40.50.170">
    <property type="entry name" value="Formyl transferase, N-terminal domain"/>
    <property type="match status" value="1"/>
</dbReference>
<protein>
    <recommendedName>
        <fullName evidence="6">Phosphoribosylglycinamide formyltransferase</fullName>
        <ecNumber evidence="6">2.1.2.2</ecNumber>
    </recommendedName>
    <alternativeName>
        <fullName evidence="6">5'-phosphoribosylglycinamide transformylase</fullName>
    </alternativeName>
    <alternativeName>
        <fullName evidence="6">GAR transformylase</fullName>
        <shortName evidence="6">GART</shortName>
    </alternativeName>
</protein>
<evidence type="ECO:0000256" key="1">
    <source>
        <dbReference type="ARBA" id="ARBA00005054"/>
    </source>
</evidence>
<feature type="domain" description="Formyl transferase N-terminal" evidence="7">
    <location>
        <begin position="8"/>
        <end position="185"/>
    </location>
</feature>
<dbReference type="HAMAP" id="MF_01930">
    <property type="entry name" value="PurN"/>
    <property type="match status" value="1"/>
</dbReference>
<dbReference type="PANTHER" id="PTHR43369">
    <property type="entry name" value="PHOSPHORIBOSYLGLYCINAMIDE FORMYLTRANSFERASE"/>
    <property type="match status" value="1"/>
</dbReference>
<organism evidence="8">
    <name type="scientific">Candidatus Kentrum sp. LFY</name>
    <dbReference type="NCBI Taxonomy" id="2126342"/>
    <lineage>
        <taxon>Bacteria</taxon>
        <taxon>Pseudomonadati</taxon>
        <taxon>Pseudomonadota</taxon>
        <taxon>Gammaproteobacteria</taxon>
        <taxon>Candidatus Kentrum</taxon>
    </lineage>
</organism>
<evidence type="ECO:0000256" key="4">
    <source>
        <dbReference type="ARBA" id="ARBA00038440"/>
    </source>
</evidence>
<keyword evidence="2 6" id="KW-0808">Transferase</keyword>
<dbReference type="EMBL" id="CAADFF010000009">
    <property type="protein sequence ID" value="VFJ88139.1"/>
    <property type="molecule type" value="Genomic_DNA"/>
</dbReference>
<feature type="active site" description="Proton donor" evidence="6">
    <location>
        <position position="112"/>
    </location>
</feature>
<dbReference type="InterPro" id="IPR004607">
    <property type="entry name" value="GART"/>
</dbReference>
<dbReference type="GO" id="GO:0006189">
    <property type="term" value="P:'de novo' IMP biosynthetic process"/>
    <property type="evidence" value="ECO:0007669"/>
    <property type="project" value="UniProtKB-UniRule"/>
</dbReference>
<accession>A0A450U890</accession>
<dbReference type="CDD" id="cd08645">
    <property type="entry name" value="FMT_core_GART"/>
    <property type="match status" value="1"/>
</dbReference>
<feature type="binding site" evidence="6">
    <location>
        <begin position="16"/>
        <end position="18"/>
    </location>
    <ligand>
        <name>N(1)-(5-phospho-beta-D-ribosyl)glycinamide</name>
        <dbReference type="ChEBI" id="CHEBI:143788"/>
    </ligand>
</feature>
<dbReference type="GO" id="GO:0004644">
    <property type="term" value="F:phosphoribosylglycinamide formyltransferase activity"/>
    <property type="evidence" value="ECO:0007669"/>
    <property type="project" value="UniProtKB-UniRule"/>
</dbReference>
<comment type="catalytic activity">
    <reaction evidence="5 6">
        <text>N(1)-(5-phospho-beta-D-ribosyl)glycinamide + (6R)-10-formyltetrahydrofolate = N(2)-formyl-N(1)-(5-phospho-beta-D-ribosyl)glycinamide + (6S)-5,6,7,8-tetrahydrofolate + H(+)</text>
        <dbReference type="Rhea" id="RHEA:15053"/>
        <dbReference type="ChEBI" id="CHEBI:15378"/>
        <dbReference type="ChEBI" id="CHEBI:57453"/>
        <dbReference type="ChEBI" id="CHEBI:143788"/>
        <dbReference type="ChEBI" id="CHEBI:147286"/>
        <dbReference type="ChEBI" id="CHEBI:195366"/>
        <dbReference type="EC" id="2.1.2.2"/>
    </reaction>
</comment>
<dbReference type="GO" id="GO:0005829">
    <property type="term" value="C:cytosol"/>
    <property type="evidence" value="ECO:0007669"/>
    <property type="project" value="TreeGrafter"/>
</dbReference>
<dbReference type="PROSITE" id="PS00373">
    <property type="entry name" value="GART"/>
    <property type="match status" value="1"/>
</dbReference>
<comment type="pathway">
    <text evidence="1 6">Purine metabolism; IMP biosynthesis via de novo pathway; N(2)-formyl-N(1)-(5-phospho-D-ribosyl)glycinamide from N(1)-(5-phospho-D-ribosyl)glycinamide (10-formyl THF route): step 1/1.</text>
</comment>
<evidence type="ECO:0000256" key="6">
    <source>
        <dbReference type="HAMAP-Rule" id="MF_01930"/>
    </source>
</evidence>
<evidence type="ECO:0000313" key="8">
    <source>
        <dbReference type="EMBL" id="VFJ88139.1"/>
    </source>
</evidence>
<keyword evidence="3 6" id="KW-0658">Purine biosynthesis</keyword>
<evidence type="ECO:0000256" key="2">
    <source>
        <dbReference type="ARBA" id="ARBA00022679"/>
    </source>
</evidence>
<dbReference type="InterPro" id="IPR002376">
    <property type="entry name" value="Formyl_transf_N"/>
</dbReference>
<evidence type="ECO:0000256" key="3">
    <source>
        <dbReference type="ARBA" id="ARBA00022755"/>
    </source>
</evidence>
<comment type="caution">
    <text evidence="6">Lacks conserved residue(s) required for the propagation of feature annotation.</text>
</comment>
<feature type="binding site" evidence="6">
    <location>
        <position position="68"/>
    </location>
    <ligand>
        <name>(6R)-10-formyltetrahydrofolate</name>
        <dbReference type="ChEBI" id="CHEBI:195366"/>
    </ligand>
</feature>
<proteinExistence type="inferred from homology"/>
<evidence type="ECO:0000259" key="7">
    <source>
        <dbReference type="Pfam" id="PF00551"/>
    </source>
</evidence>
<dbReference type="UniPathway" id="UPA00074">
    <property type="reaction ID" value="UER00126"/>
</dbReference>
<reference evidence="8" key="1">
    <citation type="submission" date="2019-02" db="EMBL/GenBank/DDBJ databases">
        <authorList>
            <person name="Gruber-Vodicka R. H."/>
            <person name="Seah K. B. B."/>
        </authorList>
    </citation>
    <scope>NUCLEOTIDE SEQUENCE</scope>
    <source>
        <strain evidence="8">BECK_M7</strain>
    </source>
</reference>
<dbReference type="SUPFAM" id="SSF53328">
    <property type="entry name" value="Formyltransferase"/>
    <property type="match status" value="1"/>
</dbReference>
<dbReference type="InterPro" id="IPR036477">
    <property type="entry name" value="Formyl_transf_N_sf"/>
</dbReference>
<name>A0A450U890_9GAMM</name>
<sequence length="207" mass="22892">MTDTPFPIVVLISGRGSNLQAIIDAARRDLPVTIRAVISNERDALGLARARQAGIATAVLEHRSFPTRDAFDEKLTAMIEGFAPRLVVLAGFMRVLTPAFVQHFRGRLINIHPSLLPQLPGLHTHERAIEQGRKEHGATVHFVTEEVDGGPVIIQARVPVLPGDTPALLAERVLEQEHRIFPQAIQWFVAGRLRVREGRVWLDGVPV</sequence>
<comment type="function">
    <text evidence="6">Catalyzes the transfer of a formyl group from 10-formyltetrahydrofolate to 5-phospho-ribosyl-glycinamide (GAR), producing 5-phospho-ribosyl-N-formylglycinamide (FGAR) and tetrahydrofolate.</text>
</comment>
<dbReference type="EC" id="2.1.2.2" evidence="6"/>
<dbReference type="PANTHER" id="PTHR43369:SF2">
    <property type="entry name" value="PHOSPHORIBOSYLGLYCINAMIDE FORMYLTRANSFERASE"/>
    <property type="match status" value="1"/>
</dbReference>
<gene>
    <name evidence="6" type="primary">purN</name>
    <name evidence="8" type="ORF">BECKLFY1418B_GA0070995_100921</name>
</gene>
<comment type="similarity">
    <text evidence="4 6">Belongs to the GART family.</text>
</comment>
<dbReference type="InterPro" id="IPR001555">
    <property type="entry name" value="GART_AS"/>
</dbReference>
<feature type="site" description="Raises pKa of active site His" evidence="6">
    <location>
        <position position="148"/>
    </location>
</feature>
<evidence type="ECO:0000256" key="5">
    <source>
        <dbReference type="ARBA" id="ARBA00047664"/>
    </source>
</evidence>
<dbReference type="AlphaFoldDB" id="A0A450U890"/>